<dbReference type="InterPro" id="IPR029045">
    <property type="entry name" value="ClpP/crotonase-like_dom_sf"/>
</dbReference>
<dbReference type="Gene3D" id="3.90.226.10">
    <property type="entry name" value="2-enoyl-CoA Hydratase, Chain A, domain 1"/>
    <property type="match status" value="1"/>
</dbReference>
<reference evidence="1 2" key="1">
    <citation type="submission" date="2021-03" db="EMBL/GenBank/DDBJ databases">
        <title>Tianweitania aestuarii sp. nov., isolated from a tidal flat.</title>
        <authorList>
            <person name="Park S."/>
            <person name="Yoon J.-H."/>
        </authorList>
    </citation>
    <scope>NUCLEOTIDE SEQUENCE [LARGE SCALE GENOMIC DNA]</scope>
    <source>
        <strain evidence="1 2">BSSL-BM11</strain>
    </source>
</reference>
<dbReference type="EMBL" id="JAFMNX010000005">
    <property type="protein sequence ID" value="MBS9722237.1"/>
    <property type="molecule type" value="Genomic_DNA"/>
</dbReference>
<name>A0ABS5S123_9HYPH</name>
<evidence type="ECO:0000313" key="1">
    <source>
        <dbReference type="EMBL" id="MBS9722237.1"/>
    </source>
</evidence>
<dbReference type="Proteomes" id="UP001297272">
    <property type="component" value="Unassembled WGS sequence"/>
</dbReference>
<dbReference type="SUPFAM" id="SSF52096">
    <property type="entry name" value="ClpP/crotonase"/>
    <property type="match status" value="1"/>
</dbReference>
<evidence type="ECO:0000313" key="2">
    <source>
        <dbReference type="Proteomes" id="UP001297272"/>
    </source>
</evidence>
<organism evidence="1 2">
    <name type="scientific">Tianweitania aestuarii</name>
    <dbReference type="NCBI Taxonomy" id="2814886"/>
    <lineage>
        <taxon>Bacteria</taxon>
        <taxon>Pseudomonadati</taxon>
        <taxon>Pseudomonadota</taxon>
        <taxon>Alphaproteobacteria</taxon>
        <taxon>Hyphomicrobiales</taxon>
        <taxon>Phyllobacteriaceae</taxon>
        <taxon>Tianweitania</taxon>
    </lineage>
</organism>
<protein>
    <recommendedName>
        <fullName evidence="3">ATP-dependent Clp protease proteolytic subunit</fullName>
    </recommendedName>
</protein>
<proteinExistence type="predicted"/>
<accession>A0ABS5S123</accession>
<gene>
    <name evidence="1" type="ORF">JYU29_16200</name>
</gene>
<sequence length="266" mass="28387">MRERSPVLRYLGRFDLGEAVRWAIRGLLIGAIVVLALDLREMATQRGLLSPAFWPLSSRSAVALPPVRDEGSANSRDPRRDVTTNEALLDQDMRFAMDENGRLALTGRIIQGSAQTFVAKVKAHGGAVNTVVINSPGGSLEDAMAMGRLIREKGFATEIPEGALCASSCPLMFAGGVARSAGQKAAIGLHQFYAAPGSSNDAAAALSSAQATTARISRYLTEMGVDSALWLHALDTPPQALYYLSQQERRSYKLVTGAQTVAAARD</sequence>
<keyword evidence="2" id="KW-1185">Reference proteome</keyword>
<comment type="caution">
    <text evidence="1">The sequence shown here is derived from an EMBL/GenBank/DDBJ whole genome shotgun (WGS) entry which is preliminary data.</text>
</comment>
<evidence type="ECO:0008006" key="3">
    <source>
        <dbReference type="Google" id="ProtNLM"/>
    </source>
</evidence>